<gene>
    <name evidence="1" type="ORF">Nepgr_010106</name>
</gene>
<dbReference type="EMBL" id="BSYO01000008">
    <property type="protein sequence ID" value="GMH08266.1"/>
    <property type="molecule type" value="Genomic_DNA"/>
</dbReference>
<evidence type="ECO:0000313" key="1">
    <source>
        <dbReference type="EMBL" id="GMH08266.1"/>
    </source>
</evidence>
<organism evidence="1 2">
    <name type="scientific">Nepenthes gracilis</name>
    <name type="common">Slender pitcher plant</name>
    <dbReference type="NCBI Taxonomy" id="150966"/>
    <lineage>
        <taxon>Eukaryota</taxon>
        <taxon>Viridiplantae</taxon>
        <taxon>Streptophyta</taxon>
        <taxon>Embryophyta</taxon>
        <taxon>Tracheophyta</taxon>
        <taxon>Spermatophyta</taxon>
        <taxon>Magnoliopsida</taxon>
        <taxon>eudicotyledons</taxon>
        <taxon>Gunneridae</taxon>
        <taxon>Pentapetalae</taxon>
        <taxon>Caryophyllales</taxon>
        <taxon>Nepenthaceae</taxon>
        <taxon>Nepenthes</taxon>
    </lineage>
</organism>
<reference evidence="1" key="1">
    <citation type="submission" date="2023-05" db="EMBL/GenBank/DDBJ databases">
        <title>Nepenthes gracilis genome sequencing.</title>
        <authorList>
            <person name="Fukushima K."/>
        </authorList>
    </citation>
    <scope>NUCLEOTIDE SEQUENCE</scope>
    <source>
        <strain evidence="1">SING2019-196</strain>
    </source>
</reference>
<dbReference type="AlphaFoldDB" id="A0AAD3XL26"/>
<dbReference type="Proteomes" id="UP001279734">
    <property type="component" value="Unassembled WGS sequence"/>
</dbReference>
<name>A0AAD3XL26_NEPGR</name>
<sequence length="82" mass="8665">MGTSTGQETDGGAGTDAMVYPVVRVQKFVPNTIHEVQALRGSWKDEMFSTTSSPFLAADDFQALPLSSIKSSSSAVQQSAPL</sequence>
<accession>A0AAD3XL26</accession>
<proteinExistence type="predicted"/>
<evidence type="ECO:0000313" key="2">
    <source>
        <dbReference type="Proteomes" id="UP001279734"/>
    </source>
</evidence>
<protein>
    <submittedName>
        <fullName evidence="1">Uncharacterized protein</fullName>
    </submittedName>
</protein>
<keyword evidence="2" id="KW-1185">Reference proteome</keyword>
<comment type="caution">
    <text evidence="1">The sequence shown here is derived from an EMBL/GenBank/DDBJ whole genome shotgun (WGS) entry which is preliminary data.</text>
</comment>